<protein>
    <recommendedName>
        <fullName evidence="8">ABC transmembrane type-1 domain-containing protein</fullName>
    </recommendedName>
</protein>
<evidence type="ECO:0000256" key="4">
    <source>
        <dbReference type="ARBA" id="ARBA00022692"/>
    </source>
</evidence>
<keyword evidence="5 7" id="KW-1133">Transmembrane helix</keyword>
<evidence type="ECO:0000256" key="2">
    <source>
        <dbReference type="ARBA" id="ARBA00022448"/>
    </source>
</evidence>
<evidence type="ECO:0000256" key="6">
    <source>
        <dbReference type="ARBA" id="ARBA00023136"/>
    </source>
</evidence>
<dbReference type="Gene3D" id="1.10.3720.10">
    <property type="entry name" value="MetI-like"/>
    <property type="match status" value="1"/>
</dbReference>
<comment type="subcellular location">
    <subcellularLocation>
        <location evidence="1 7">Cell membrane</location>
        <topology evidence="1 7">Multi-pass membrane protein</topology>
    </subcellularLocation>
</comment>
<evidence type="ECO:0000259" key="8">
    <source>
        <dbReference type="PROSITE" id="PS50928"/>
    </source>
</evidence>
<dbReference type="EMBL" id="NEVM01000005">
    <property type="protein sequence ID" value="OZI31254.1"/>
    <property type="molecule type" value="Genomic_DNA"/>
</dbReference>
<dbReference type="PROSITE" id="PS50928">
    <property type="entry name" value="ABC_TM1"/>
    <property type="match status" value="1"/>
</dbReference>
<dbReference type="GO" id="GO:0005886">
    <property type="term" value="C:plasma membrane"/>
    <property type="evidence" value="ECO:0007669"/>
    <property type="project" value="UniProtKB-SubCell"/>
</dbReference>
<dbReference type="Proteomes" id="UP000216020">
    <property type="component" value="Unassembled WGS sequence"/>
</dbReference>
<evidence type="ECO:0000256" key="3">
    <source>
        <dbReference type="ARBA" id="ARBA00022475"/>
    </source>
</evidence>
<evidence type="ECO:0000313" key="10">
    <source>
        <dbReference type="Proteomes" id="UP000216020"/>
    </source>
</evidence>
<feature type="transmembrane region" description="Helical" evidence="7">
    <location>
        <begin position="113"/>
        <end position="135"/>
    </location>
</feature>
<feature type="domain" description="ABC transmembrane type-1" evidence="8">
    <location>
        <begin position="75"/>
        <end position="259"/>
    </location>
</feature>
<dbReference type="Pfam" id="PF00528">
    <property type="entry name" value="BPD_transp_1"/>
    <property type="match status" value="1"/>
</dbReference>
<dbReference type="GO" id="GO:0055085">
    <property type="term" value="P:transmembrane transport"/>
    <property type="evidence" value="ECO:0007669"/>
    <property type="project" value="InterPro"/>
</dbReference>
<sequence length="269" mass="29315">MEDSMITSLKPGRTAAVRRRNGRPLFYLYVVSIVLGLAVWQEIARHYPGFVLATPLAVLARLAGLVQSGELPRAFGGAVQHMALGFAISIAVAFPLGLAMGRIRALHDMLDPVVNLIYAVPAVAWAPLIMIWFGLYFPARVALVVLMCTLDMLIVVSEGARSIDFRLLAVGRSFGAGSWRNARLVLLPASTPFLFAALRIGVVRAVNAMITAELFLATVNLGAIMKQASVRFDSAAVLGILFLMSLLGLLLQELLLLAEQRMCRWMQRV</sequence>
<accession>A0A261S1N3</accession>
<keyword evidence="3" id="KW-1003">Cell membrane</keyword>
<feature type="transmembrane region" description="Helical" evidence="7">
    <location>
        <begin position="141"/>
        <end position="163"/>
    </location>
</feature>
<dbReference type="PANTHER" id="PTHR30151:SF0">
    <property type="entry name" value="ABC TRANSPORTER PERMEASE PROTEIN MJ0413-RELATED"/>
    <property type="match status" value="1"/>
</dbReference>
<evidence type="ECO:0000256" key="7">
    <source>
        <dbReference type="RuleBase" id="RU363032"/>
    </source>
</evidence>
<feature type="transmembrane region" description="Helical" evidence="7">
    <location>
        <begin position="78"/>
        <end position="101"/>
    </location>
</feature>
<comment type="caution">
    <text evidence="9">The sequence shown here is derived from an EMBL/GenBank/DDBJ whole genome shotgun (WGS) entry which is preliminary data.</text>
</comment>
<dbReference type="InterPro" id="IPR000515">
    <property type="entry name" value="MetI-like"/>
</dbReference>
<keyword evidence="2 7" id="KW-0813">Transport</keyword>
<gene>
    <name evidence="9" type="ORF">CAL29_25350</name>
</gene>
<evidence type="ECO:0000256" key="1">
    <source>
        <dbReference type="ARBA" id="ARBA00004651"/>
    </source>
</evidence>
<evidence type="ECO:0000256" key="5">
    <source>
        <dbReference type="ARBA" id="ARBA00022989"/>
    </source>
</evidence>
<reference evidence="10" key="1">
    <citation type="submission" date="2017-05" db="EMBL/GenBank/DDBJ databases">
        <title>Complete and WGS of Bordetella genogroups.</title>
        <authorList>
            <person name="Spilker T."/>
            <person name="Lipuma J."/>
        </authorList>
    </citation>
    <scope>NUCLEOTIDE SEQUENCE [LARGE SCALE GENOMIC DNA]</scope>
    <source>
        <strain evidence="10">AU16122</strain>
    </source>
</reference>
<dbReference type="CDD" id="cd06261">
    <property type="entry name" value="TM_PBP2"/>
    <property type="match status" value="1"/>
</dbReference>
<dbReference type="InterPro" id="IPR035906">
    <property type="entry name" value="MetI-like_sf"/>
</dbReference>
<keyword evidence="4 7" id="KW-0812">Transmembrane</keyword>
<comment type="similarity">
    <text evidence="7">Belongs to the binding-protein-dependent transport system permease family.</text>
</comment>
<name>A0A261S1N3_9BORD</name>
<dbReference type="SUPFAM" id="SSF161098">
    <property type="entry name" value="MetI-like"/>
    <property type="match status" value="1"/>
</dbReference>
<dbReference type="PANTHER" id="PTHR30151">
    <property type="entry name" value="ALKANE SULFONATE ABC TRANSPORTER-RELATED, MEMBRANE SUBUNIT"/>
    <property type="match status" value="1"/>
</dbReference>
<feature type="transmembrane region" description="Helical" evidence="7">
    <location>
        <begin position="184"/>
        <end position="206"/>
    </location>
</feature>
<keyword evidence="10" id="KW-1185">Reference proteome</keyword>
<dbReference type="AlphaFoldDB" id="A0A261S1N3"/>
<organism evidence="9 10">
    <name type="scientific">Bordetella genomosp. 10</name>
    <dbReference type="NCBI Taxonomy" id="1416804"/>
    <lineage>
        <taxon>Bacteria</taxon>
        <taxon>Pseudomonadati</taxon>
        <taxon>Pseudomonadota</taxon>
        <taxon>Betaproteobacteria</taxon>
        <taxon>Burkholderiales</taxon>
        <taxon>Alcaligenaceae</taxon>
        <taxon>Bordetella</taxon>
    </lineage>
</organism>
<dbReference type="OrthoDB" id="8138334at2"/>
<feature type="transmembrane region" description="Helical" evidence="7">
    <location>
        <begin position="24"/>
        <end position="40"/>
    </location>
</feature>
<keyword evidence="6 7" id="KW-0472">Membrane</keyword>
<proteinExistence type="inferred from homology"/>
<evidence type="ECO:0000313" key="9">
    <source>
        <dbReference type="EMBL" id="OZI31254.1"/>
    </source>
</evidence>
<feature type="transmembrane region" description="Helical" evidence="7">
    <location>
        <begin position="235"/>
        <end position="258"/>
    </location>
</feature>